<dbReference type="Proteomes" id="UP000309340">
    <property type="component" value="Unassembled WGS sequence"/>
</dbReference>
<comment type="caution">
    <text evidence="1">The sequence shown here is derived from an EMBL/GenBank/DDBJ whole genome shotgun (WGS) entry which is preliminary data.</text>
</comment>
<name>A0A4U0WS28_9PEZI</name>
<dbReference type="EMBL" id="NAJQ01000657">
    <property type="protein sequence ID" value="TKA66290.1"/>
    <property type="molecule type" value="Genomic_DNA"/>
</dbReference>
<evidence type="ECO:0000313" key="1">
    <source>
        <dbReference type="EMBL" id="TKA66290.1"/>
    </source>
</evidence>
<gene>
    <name evidence="1" type="ORF">B0A55_10660</name>
</gene>
<organism evidence="1 2">
    <name type="scientific">Friedmanniomyces simplex</name>
    <dbReference type="NCBI Taxonomy" id="329884"/>
    <lineage>
        <taxon>Eukaryota</taxon>
        <taxon>Fungi</taxon>
        <taxon>Dikarya</taxon>
        <taxon>Ascomycota</taxon>
        <taxon>Pezizomycotina</taxon>
        <taxon>Dothideomycetes</taxon>
        <taxon>Dothideomycetidae</taxon>
        <taxon>Mycosphaerellales</taxon>
        <taxon>Teratosphaeriaceae</taxon>
        <taxon>Friedmanniomyces</taxon>
    </lineage>
</organism>
<sequence length="116" mass="13111">MSFLRSEAIRADLATGQPGQPGDTSDLADKRFVLDVLWNVKKLHAGRPVGEGWQWLIELEDATIFPGVFATMAVDGRPLAEYASGHLVLKNGWTYVRWRQQWVEPKDVPLDMIKAY</sequence>
<proteinExistence type="predicted"/>
<protein>
    <submittedName>
        <fullName evidence="1">Uncharacterized protein</fullName>
    </submittedName>
</protein>
<evidence type="ECO:0000313" key="2">
    <source>
        <dbReference type="Proteomes" id="UP000309340"/>
    </source>
</evidence>
<reference evidence="1 2" key="1">
    <citation type="submission" date="2017-03" db="EMBL/GenBank/DDBJ databases">
        <title>Genomes of endolithic fungi from Antarctica.</title>
        <authorList>
            <person name="Coleine C."/>
            <person name="Masonjones S."/>
            <person name="Stajich J.E."/>
        </authorList>
    </citation>
    <scope>NUCLEOTIDE SEQUENCE [LARGE SCALE GENOMIC DNA]</scope>
    <source>
        <strain evidence="1 2">CCFEE 5184</strain>
    </source>
</reference>
<dbReference type="AlphaFoldDB" id="A0A4U0WS28"/>
<accession>A0A4U0WS28</accession>
<keyword evidence="2" id="KW-1185">Reference proteome</keyword>